<dbReference type="SUPFAM" id="SSF111369">
    <property type="entry name" value="HlyD-like secretion proteins"/>
    <property type="match status" value="1"/>
</dbReference>
<evidence type="ECO:0000256" key="2">
    <source>
        <dbReference type="ARBA" id="ARBA00009477"/>
    </source>
</evidence>
<dbReference type="EMBL" id="FOZL01000001">
    <property type="protein sequence ID" value="SFR99695.1"/>
    <property type="molecule type" value="Genomic_DNA"/>
</dbReference>
<evidence type="ECO:0000259" key="10">
    <source>
        <dbReference type="Pfam" id="PF25944"/>
    </source>
</evidence>
<dbReference type="Pfam" id="PF25876">
    <property type="entry name" value="HH_MFP_RND"/>
    <property type="match status" value="1"/>
</dbReference>
<evidence type="ECO:0000259" key="9">
    <source>
        <dbReference type="Pfam" id="PF25917"/>
    </source>
</evidence>
<dbReference type="InterPro" id="IPR058637">
    <property type="entry name" value="YknX-like_C"/>
</dbReference>
<evidence type="ECO:0000313" key="12">
    <source>
        <dbReference type="EMBL" id="SFR99695.1"/>
    </source>
</evidence>
<feature type="domain" description="Multidrug resistance protein MdtA-like barrel-sandwich hybrid" evidence="9">
    <location>
        <begin position="98"/>
        <end position="239"/>
    </location>
</feature>
<keyword evidence="13" id="KW-1185">Reference proteome</keyword>
<dbReference type="InterPro" id="IPR058626">
    <property type="entry name" value="MdtA-like_b-barrel"/>
</dbReference>
<comment type="subcellular location">
    <subcellularLocation>
        <location evidence="1">Cell membrane</location>
    </subcellularLocation>
</comment>
<dbReference type="NCBIfam" id="TIGR01730">
    <property type="entry name" value="RND_mfp"/>
    <property type="match status" value="1"/>
</dbReference>
<dbReference type="Gene3D" id="2.40.50.100">
    <property type="match status" value="1"/>
</dbReference>
<keyword evidence="7" id="KW-1133">Transmembrane helix</keyword>
<protein>
    <submittedName>
        <fullName evidence="12">Membrane fusion protein, multidrug efflux system</fullName>
    </submittedName>
</protein>
<dbReference type="Proteomes" id="UP000199024">
    <property type="component" value="Unassembled WGS sequence"/>
</dbReference>
<dbReference type="RefSeq" id="WP_089836139.1">
    <property type="nucleotide sequence ID" value="NZ_FOZL01000001.1"/>
</dbReference>
<dbReference type="Gene3D" id="1.10.287.470">
    <property type="entry name" value="Helix hairpin bin"/>
    <property type="match status" value="1"/>
</dbReference>
<keyword evidence="4" id="KW-0997">Cell inner membrane</keyword>
<evidence type="ECO:0000256" key="7">
    <source>
        <dbReference type="SAM" id="Phobius"/>
    </source>
</evidence>
<keyword evidence="3" id="KW-1003">Cell membrane</keyword>
<dbReference type="InterPro" id="IPR058624">
    <property type="entry name" value="MdtA-like_HH"/>
</dbReference>
<dbReference type="GO" id="GO:0015562">
    <property type="term" value="F:efflux transmembrane transporter activity"/>
    <property type="evidence" value="ECO:0007669"/>
    <property type="project" value="TreeGrafter"/>
</dbReference>
<evidence type="ECO:0000259" key="8">
    <source>
        <dbReference type="Pfam" id="PF25876"/>
    </source>
</evidence>
<dbReference type="InterPro" id="IPR058625">
    <property type="entry name" value="MdtA-like_BSH"/>
</dbReference>
<feature type="region of interest" description="Disordered" evidence="6">
    <location>
        <begin position="394"/>
        <end position="414"/>
    </location>
</feature>
<evidence type="ECO:0000256" key="6">
    <source>
        <dbReference type="SAM" id="MobiDB-lite"/>
    </source>
</evidence>
<keyword evidence="7" id="KW-0812">Transmembrane</keyword>
<evidence type="ECO:0000256" key="5">
    <source>
        <dbReference type="ARBA" id="ARBA00023136"/>
    </source>
</evidence>
<gene>
    <name evidence="12" type="ORF">SAMN05421771_0406</name>
</gene>
<evidence type="ECO:0000256" key="1">
    <source>
        <dbReference type="ARBA" id="ARBA00004236"/>
    </source>
</evidence>
<feature type="domain" description="Multidrug resistance protein MdtA-like beta-barrel" evidence="10">
    <location>
        <begin position="243"/>
        <end position="326"/>
    </location>
</feature>
<dbReference type="Pfam" id="PF25989">
    <property type="entry name" value="YknX_C"/>
    <property type="match status" value="1"/>
</dbReference>
<comment type="similarity">
    <text evidence="2">Belongs to the membrane fusion protein (MFP) (TC 8.A.1) family.</text>
</comment>
<evidence type="ECO:0000259" key="11">
    <source>
        <dbReference type="Pfam" id="PF25989"/>
    </source>
</evidence>
<dbReference type="Pfam" id="PF25917">
    <property type="entry name" value="BSH_RND"/>
    <property type="match status" value="1"/>
</dbReference>
<feature type="domain" description="YknX-like C-terminal permuted SH3-like" evidence="11">
    <location>
        <begin position="333"/>
        <end position="397"/>
    </location>
</feature>
<dbReference type="Gene3D" id="2.40.30.170">
    <property type="match status" value="1"/>
</dbReference>
<evidence type="ECO:0000313" key="13">
    <source>
        <dbReference type="Proteomes" id="UP000199024"/>
    </source>
</evidence>
<feature type="domain" description="Multidrug resistance protein MdtA-like alpha-helical hairpin" evidence="8">
    <location>
        <begin position="137"/>
        <end position="205"/>
    </location>
</feature>
<sequence>MSLDSSEQPISDPAHLLPATTGTPEHKRKDASRFIVWGILLLVFFLAFWWVMHRHDTAAAKPARAGGGTVPVVPATAKQGSIGIYQEGIGTVTPVYTSSITAQVTGVVVAVHYREGQMVKKGDPLVDLDSRPYRANLLTAQGTLLHDQGILAEAQMDLERYRQAWAKNAIPRQTFEDQEKIVLQDQGTVKQDEGTVQFDQVQVDFCHIVAPISGRVGLRLIDPGNLVTASGTTPLVVITQVQPITVIFSLAEDALGQVLPRMKGGTKLTVDAFDRTALKKIASGTLLSLDNQVDTTTGTVKARAQFDNRDGTLYPNEFVNARLLVNTLQNVTLLPSSTVQHSDKSTFVYVIANNKAQMQPVKVGVTDGDTSQVTGVNPGQVVANSSFDKLQSGSQVKFSDQGAAPGQSTGSNTP</sequence>
<dbReference type="Gene3D" id="2.40.420.20">
    <property type="match status" value="1"/>
</dbReference>
<keyword evidence="5 7" id="KW-0472">Membrane</keyword>
<dbReference type="AlphaFoldDB" id="A0A1I6L879"/>
<dbReference type="PANTHER" id="PTHR30469">
    <property type="entry name" value="MULTIDRUG RESISTANCE PROTEIN MDTA"/>
    <property type="match status" value="1"/>
</dbReference>
<evidence type="ECO:0000256" key="4">
    <source>
        <dbReference type="ARBA" id="ARBA00022519"/>
    </source>
</evidence>
<dbReference type="Pfam" id="PF25944">
    <property type="entry name" value="Beta-barrel_RND"/>
    <property type="match status" value="1"/>
</dbReference>
<organism evidence="12 13">
    <name type="scientific">Granulicella pectinivorans</name>
    <dbReference type="NCBI Taxonomy" id="474950"/>
    <lineage>
        <taxon>Bacteria</taxon>
        <taxon>Pseudomonadati</taxon>
        <taxon>Acidobacteriota</taxon>
        <taxon>Terriglobia</taxon>
        <taxon>Terriglobales</taxon>
        <taxon>Acidobacteriaceae</taxon>
        <taxon>Granulicella</taxon>
    </lineage>
</organism>
<proteinExistence type="inferred from homology"/>
<reference evidence="12 13" key="1">
    <citation type="submission" date="2016-10" db="EMBL/GenBank/DDBJ databases">
        <authorList>
            <person name="de Groot N.N."/>
        </authorList>
    </citation>
    <scope>NUCLEOTIDE SEQUENCE [LARGE SCALE GENOMIC DNA]</scope>
    <source>
        <strain evidence="12 13">DSM 21001</strain>
    </source>
</reference>
<dbReference type="InterPro" id="IPR006143">
    <property type="entry name" value="RND_pump_MFP"/>
</dbReference>
<dbReference type="STRING" id="474950.SAMN05421771_0406"/>
<feature type="transmembrane region" description="Helical" evidence="7">
    <location>
        <begin position="34"/>
        <end position="52"/>
    </location>
</feature>
<dbReference type="GO" id="GO:1990281">
    <property type="term" value="C:efflux pump complex"/>
    <property type="evidence" value="ECO:0007669"/>
    <property type="project" value="TreeGrafter"/>
</dbReference>
<feature type="region of interest" description="Disordered" evidence="6">
    <location>
        <begin position="1"/>
        <end position="25"/>
    </location>
</feature>
<dbReference type="OrthoDB" id="9783047at2"/>
<name>A0A1I6L879_9BACT</name>
<accession>A0A1I6L879</accession>
<dbReference type="PANTHER" id="PTHR30469:SF12">
    <property type="entry name" value="MULTIDRUG RESISTANCE PROTEIN MDTA"/>
    <property type="match status" value="1"/>
</dbReference>
<evidence type="ECO:0000256" key="3">
    <source>
        <dbReference type="ARBA" id="ARBA00022475"/>
    </source>
</evidence>